<keyword evidence="3 8" id="KW-0812">Transmembrane</keyword>
<evidence type="ECO:0000313" key="11">
    <source>
        <dbReference type="RefSeq" id="XP_013787486.1"/>
    </source>
</evidence>
<dbReference type="InterPro" id="IPR024881">
    <property type="entry name" value="Tip"/>
</dbReference>
<keyword evidence="6 8" id="KW-0472">Membrane</keyword>
<evidence type="ECO:0000313" key="14">
    <source>
        <dbReference type="RefSeq" id="XP_022255743.1"/>
    </source>
</evidence>
<dbReference type="RefSeq" id="XP_022255745.1">
    <property type="nucleotide sequence ID" value="XM_022400037.1"/>
</dbReference>
<comment type="similarity">
    <text evidence="2">Belongs to the TIP family.</text>
</comment>
<keyword evidence="10" id="KW-1185">Reference proteome</keyword>
<keyword evidence="5 8" id="KW-1133">Transmembrane helix</keyword>
<organism evidence="10 13">
    <name type="scientific">Limulus polyphemus</name>
    <name type="common">Atlantic horseshoe crab</name>
    <dbReference type="NCBI Taxonomy" id="6850"/>
    <lineage>
        <taxon>Eukaryota</taxon>
        <taxon>Metazoa</taxon>
        <taxon>Ecdysozoa</taxon>
        <taxon>Arthropoda</taxon>
        <taxon>Chelicerata</taxon>
        <taxon>Merostomata</taxon>
        <taxon>Xiphosura</taxon>
        <taxon>Limulidae</taxon>
        <taxon>Limulus</taxon>
    </lineage>
</organism>
<dbReference type="Pfam" id="PF23122">
    <property type="entry name" value="C2_ITFG1"/>
    <property type="match status" value="1"/>
</dbReference>
<dbReference type="RefSeq" id="XP_022255743.1">
    <property type="nucleotide sequence ID" value="XM_022400035.1"/>
</dbReference>
<evidence type="ECO:0000313" key="16">
    <source>
        <dbReference type="RefSeq" id="XP_022255745.1"/>
    </source>
</evidence>
<evidence type="ECO:0000313" key="15">
    <source>
        <dbReference type="RefSeq" id="XP_022255744.1"/>
    </source>
</evidence>
<feature type="transmembrane region" description="Helical" evidence="8">
    <location>
        <begin position="12"/>
        <end position="36"/>
    </location>
</feature>
<name>A0ABM1TIN6_LIMPO</name>
<comment type="subcellular location">
    <subcellularLocation>
        <location evidence="1">Membrane</location>
        <topology evidence="1">Single-pass type I membrane protein</topology>
    </subcellularLocation>
</comment>
<evidence type="ECO:0000313" key="13">
    <source>
        <dbReference type="RefSeq" id="XP_022255742.1"/>
    </source>
</evidence>
<evidence type="ECO:0000256" key="6">
    <source>
        <dbReference type="ARBA" id="ARBA00023136"/>
    </source>
</evidence>
<feature type="domain" description="T-cell immunomodulatory protein TIP C2" evidence="9">
    <location>
        <begin position="462"/>
        <end position="562"/>
    </location>
</feature>
<dbReference type="InterPro" id="IPR028994">
    <property type="entry name" value="Integrin_alpha_N"/>
</dbReference>
<evidence type="ECO:0000256" key="5">
    <source>
        <dbReference type="ARBA" id="ARBA00022989"/>
    </source>
</evidence>
<dbReference type="Pfam" id="PF13517">
    <property type="entry name" value="FG-GAP_3"/>
    <property type="match status" value="1"/>
</dbReference>
<protein>
    <submittedName>
        <fullName evidence="11 12">T-cell immunomodulatory protein-like</fullName>
    </submittedName>
</protein>
<dbReference type="RefSeq" id="XP_013787486.1">
    <property type="nucleotide sequence ID" value="XM_013932032.2"/>
</dbReference>
<dbReference type="RefSeq" id="XP_022255744.1">
    <property type="nucleotide sequence ID" value="XM_022400036.1"/>
</dbReference>
<reference evidence="11 12" key="1">
    <citation type="submission" date="2025-05" db="UniProtKB">
        <authorList>
            <consortium name="RefSeq"/>
        </authorList>
    </citation>
    <scope>IDENTIFICATION</scope>
    <source>
        <tissue evidence="11 12">Muscle</tissue>
    </source>
</reference>
<dbReference type="PANTHER" id="PTHR13412">
    <property type="entry name" value="T-CELL IMMUNOMODULATORY PROTEIN HOMOLOG"/>
    <property type="match status" value="1"/>
</dbReference>
<dbReference type="RefSeq" id="XP_022255746.1">
    <property type="nucleotide sequence ID" value="XM_022400038.1"/>
</dbReference>
<dbReference type="RefSeq" id="XP_022255747.1">
    <property type="nucleotide sequence ID" value="XM_022400039.1"/>
</dbReference>
<proteinExistence type="inferred from homology"/>
<dbReference type="RefSeq" id="XP_022255741.1">
    <property type="nucleotide sequence ID" value="XM_022400033.1"/>
</dbReference>
<dbReference type="InterPro" id="IPR057089">
    <property type="entry name" value="C2_TIP"/>
</dbReference>
<dbReference type="InterPro" id="IPR013517">
    <property type="entry name" value="FG-GAP"/>
</dbReference>
<accession>A0ABM1TIN6</accession>
<feature type="transmembrane region" description="Helical" evidence="8">
    <location>
        <begin position="568"/>
        <end position="592"/>
    </location>
</feature>
<evidence type="ECO:0000313" key="19">
    <source>
        <dbReference type="RefSeq" id="XP_022255748.1"/>
    </source>
</evidence>
<dbReference type="SUPFAM" id="SSF69318">
    <property type="entry name" value="Integrin alpha N-terminal domain"/>
    <property type="match status" value="1"/>
</dbReference>
<dbReference type="Proteomes" id="UP000694941">
    <property type="component" value="Unplaced"/>
</dbReference>
<dbReference type="GeneID" id="106471430"/>
<gene>
    <name evidence="11 12 13 14 15 16 17 18 19 20" type="primary">LOC106471430</name>
</gene>
<evidence type="ECO:0000259" key="9">
    <source>
        <dbReference type="Pfam" id="PF23122"/>
    </source>
</evidence>
<sequence length="614" mass="69632">MWKESYVQGKEKISIFCHFTLFHINLLSVIMISFYIQPQVNCLKDISFDVFQSESDRYGILAAYGDFNSDKLTDVFVISNNGKSFEVLISYSIKPFLRRSRIVCSIDEGIITSVMPADFNGDSKMDILITVKIPDLYPELSIRVLWGNFDTVQCNTPIKITMKGQPLIMDYNNDMIADMFGEGEDGKRYYWLGSVSSNFTLQEAANPLNQPLRIPHSCAFLDLNGDMAADLLVTGQKKFEYWTSSVEGNFSYWKSVPNPQNVSKFGQSSFTDIDLDGSLEHVVPVCQDHSCKLGGIMVLNDNDEWQYWIRDFKQGDIQWSYSLPDDDSTPFDNLTLSLTLRVADFDMDGFPDFVTVLKRRSEGKEVRQTVVLRNTPCSGCLLGRTLEIIWKQGDLSKIPNPQLPAFYDIFEDGTMDLIISGKSEGSWKLYALQNTFDYDAYFIKVLVLNGRCYVSCPGERVPYGTNQPGPLIQYYTTRPNGSPQVSSAAQLSQSAHFSLQLPYVVFGLGQTPNFIDKLTVGIPGHRNSAVQKRVWTQIIPNSQMVVIPHPSDKPDKWINKLFVTPSRLVILTFAALLGTCGFIGLIIGALHWKERREDRREKLQEAHRFHFDAM</sequence>
<dbReference type="PANTHER" id="PTHR13412:SF0">
    <property type="entry name" value="T-CELL IMMUNOMODULATORY PROTEIN"/>
    <property type="match status" value="1"/>
</dbReference>
<evidence type="ECO:0000256" key="4">
    <source>
        <dbReference type="ARBA" id="ARBA00022729"/>
    </source>
</evidence>
<evidence type="ECO:0000313" key="17">
    <source>
        <dbReference type="RefSeq" id="XP_022255746.1"/>
    </source>
</evidence>
<evidence type="ECO:0000256" key="7">
    <source>
        <dbReference type="ARBA" id="ARBA00023180"/>
    </source>
</evidence>
<keyword evidence="7" id="KW-0325">Glycoprotein</keyword>
<evidence type="ECO:0000256" key="1">
    <source>
        <dbReference type="ARBA" id="ARBA00004479"/>
    </source>
</evidence>
<evidence type="ECO:0000313" key="18">
    <source>
        <dbReference type="RefSeq" id="XP_022255747.1"/>
    </source>
</evidence>
<keyword evidence="4" id="KW-0732">Signal</keyword>
<evidence type="ECO:0000256" key="3">
    <source>
        <dbReference type="ARBA" id="ARBA00022692"/>
    </source>
</evidence>
<evidence type="ECO:0000256" key="8">
    <source>
        <dbReference type="SAM" id="Phobius"/>
    </source>
</evidence>
<evidence type="ECO:0000256" key="2">
    <source>
        <dbReference type="ARBA" id="ARBA00006496"/>
    </source>
</evidence>
<dbReference type="RefSeq" id="XP_022255748.1">
    <property type="nucleotide sequence ID" value="XM_022400040.1"/>
</dbReference>
<dbReference type="Gene3D" id="2.130.10.130">
    <property type="entry name" value="Integrin alpha, N-terminal"/>
    <property type="match status" value="1"/>
</dbReference>
<dbReference type="RefSeq" id="XP_022255742.1">
    <property type="nucleotide sequence ID" value="XM_022400034.1"/>
</dbReference>
<evidence type="ECO:0000313" key="12">
    <source>
        <dbReference type="RefSeq" id="XP_022255741.1"/>
    </source>
</evidence>
<evidence type="ECO:0000313" key="20">
    <source>
        <dbReference type="RefSeq" id="XP_022255750.1"/>
    </source>
</evidence>
<dbReference type="RefSeq" id="XP_022255750.1">
    <property type="nucleotide sequence ID" value="XM_022400042.1"/>
</dbReference>
<evidence type="ECO:0000313" key="10">
    <source>
        <dbReference type="Proteomes" id="UP000694941"/>
    </source>
</evidence>